<evidence type="ECO:0000256" key="6">
    <source>
        <dbReference type="ARBA" id="ARBA00023136"/>
    </source>
</evidence>
<evidence type="ECO:0000256" key="2">
    <source>
        <dbReference type="ARBA" id="ARBA00004609"/>
    </source>
</evidence>
<evidence type="ECO:0000256" key="1">
    <source>
        <dbReference type="ARBA" id="ARBA00002523"/>
    </source>
</evidence>
<evidence type="ECO:0000256" key="9">
    <source>
        <dbReference type="SAM" id="MobiDB-lite"/>
    </source>
</evidence>
<protein>
    <submittedName>
        <fullName evidence="12">Variant surface glycoprotein 1743</fullName>
    </submittedName>
</protein>
<evidence type="ECO:0000256" key="4">
    <source>
        <dbReference type="ARBA" id="ARBA00022622"/>
    </source>
</evidence>
<dbReference type="EMBL" id="KC613224">
    <property type="protein sequence ID" value="AGH60655.1"/>
    <property type="molecule type" value="Genomic_DNA"/>
</dbReference>
<feature type="domain" description="Trypanosome variant surface glycoprotein B-type N-terminal" evidence="11">
    <location>
        <begin position="9"/>
        <end position="296"/>
    </location>
</feature>
<evidence type="ECO:0000256" key="3">
    <source>
        <dbReference type="ARBA" id="ARBA00022475"/>
    </source>
</evidence>
<accession>M4TCC1</accession>
<dbReference type="AlphaFoldDB" id="M4TCC1"/>
<dbReference type="GO" id="GO:0005886">
    <property type="term" value="C:plasma membrane"/>
    <property type="evidence" value="ECO:0007669"/>
    <property type="project" value="UniProtKB-SubCell"/>
</dbReference>
<name>M4TCC1_9TRYP</name>
<dbReference type="InterPro" id="IPR025932">
    <property type="entry name" value="Trypano_VSG_B_N_dom"/>
</dbReference>
<dbReference type="VEuPathDB" id="TriTrypDB:Tb927.1.05"/>
<evidence type="ECO:0000256" key="7">
    <source>
        <dbReference type="ARBA" id="ARBA00023180"/>
    </source>
</evidence>
<feature type="compositionally biased region" description="Basic and acidic residues" evidence="9">
    <location>
        <begin position="300"/>
        <end position="309"/>
    </location>
</feature>
<reference evidence="12" key="1">
    <citation type="submission" date="2013-02" db="EMBL/GenBank/DDBJ databases">
        <authorList>
            <person name="Cross G.A.M."/>
            <person name="Kim H.-S."/>
            <person name="Wickstead B."/>
        </authorList>
    </citation>
    <scope>NUCLEOTIDE SEQUENCE</scope>
    <source>
        <strain evidence="12">Lister 427</strain>
    </source>
</reference>
<dbReference type="GO" id="GO:0098552">
    <property type="term" value="C:side of membrane"/>
    <property type="evidence" value="ECO:0007669"/>
    <property type="project" value="UniProtKB-KW"/>
</dbReference>
<reference evidence="12" key="2">
    <citation type="journal article" date="2014" name="Mol. Biochem. Parasitol.">
        <title>Capturing the variant surface glycoprotein repertoire (the VSGnome) of Trypanosoma brucei Lister 427.</title>
        <authorList>
            <person name="Cross G.A."/>
            <person name="Kim H.S."/>
            <person name="Wickstead B."/>
        </authorList>
    </citation>
    <scope>NUCLEOTIDE SEQUENCE</scope>
    <source>
        <strain evidence="12">Lister 427</strain>
    </source>
</reference>
<comment type="subcellular location">
    <subcellularLocation>
        <location evidence="2">Cell membrane</location>
        <topology evidence="2">Lipid-anchor</topology>
        <topology evidence="2">GPI-anchor</topology>
    </subcellularLocation>
</comment>
<evidence type="ECO:0000256" key="10">
    <source>
        <dbReference type="SAM" id="SignalP"/>
    </source>
</evidence>
<dbReference type="Pfam" id="PF13206">
    <property type="entry name" value="VSG_B"/>
    <property type="match status" value="1"/>
</dbReference>
<sequence length="309" mass="32867">MHAAIWVVFAVTFAKRAEANSAASENNAAFSALCGPIRLATSTPSSLQAKDEANSIIATIAAINLTVADDTFTTKIEHDKTWKAAPEDYKNARPGWGKFHDTWAAAKKEITGDNSQKYTNWRSFKGNKAAQAQVSHIAEEAFAINSELETLRAKLTDAPVAAALTKAIHGEAGAATKNFVLAFGASWEDRAKICSQTSRAGGDPKPGTSLLLDAICLCATGPTSDADGGKACCNKCDETAAADKTNVAASENFKEKWEKLVKACTALAPRPLLNSQSVAQAVATMPTALTNKTSSSKSGSEWRRERWKN</sequence>
<feature type="region of interest" description="Disordered" evidence="9">
    <location>
        <begin position="289"/>
        <end position="309"/>
    </location>
</feature>
<feature type="compositionally biased region" description="Polar residues" evidence="9">
    <location>
        <begin position="289"/>
        <end position="299"/>
    </location>
</feature>
<evidence type="ECO:0000256" key="5">
    <source>
        <dbReference type="ARBA" id="ARBA00022729"/>
    </source>
</evidence>
<comment type="function">
    <text evidence="1">VSG forms a coat on the surface of the parasite. The trypanosome evades the immune response of the host by expressing a series of antigenically distinct VSGs from an estimated 1000 VSG genes.</text>
</comment>
<dbReference type="VEuPathDB" id="TriTrypDB:Tb427_000260900"/>
<evidence type="ECO:0000259" key="11">
    <source>
        <dbReference type="Pfam" id="PF13206"/>
    </source>
</evidence>
<keyword evidence="4" id="KW-0336">GPI-anchor</keyword>
<feature type="signal peptide" evidence="10">
    <location>
        <begin position="1"/>
        <end position="19"/>
    </location>
</feature>
<keyword evidence="3" id="KW-1003">Cell membrane</keyword>
<keyword evidence="7" id="KW-0325">Glycoprotein</keyword>
<feature type="chain" id="PRO_5004058386" evidence="10">
    <location>
        <begin position="20"/>
        <end position="309"/>
    </location>
</feature>
<evidence type="ECO:0000313" key="12">
    <source>
        <dbReference type="EMBL" id="AGH60655.1"/>
    </source>
</evidence>
<proteinExistence type="predicted"/>
<organism evidence="12">
    <name type="scientific">Trypanosoma brucei</name>
    <dbReference type="NCBI Taxonomy" id="5691"/>
    <lineage>
        <taxon>Eukaryota</taxon>
        <taxon>Discoba</taxon>
        <taxon>Euglenozoa</taxon>
        <taxon>Kinetoplastea</taxon>
        <taxon>Metakinetoplastina</taxon>
        <taxon>Trypanosomatida</taxon>
        <taxon>Trypanosomatidae</taxon>
        <taxon>Trypanosoma</taxon>
    </lineage>
</organism>
<keyword evidence="8" id="KW-0449">Lipoprotein</keyword>
<keyword evidence="6" id="KW-0472">Membrane</keyword>
<evidence type="ECO:0000256" key="8">
    <source>
        <dbReference type="ARBA" id="ARBA00023288"/>
    </source>
</evidence>
<keyword evidence="5 10" id="KW-0732">Signal</keyword>